<sequence length="76" mass="8983">MGENNTEKNIDYHLIKALEHFEQALDHSIIMVSEEHMTQKEVSKKWGVFTSELFSLIRNKGRANRMNVMKWFSLSK</sequence>
<gene>
    <name evidence="2" type="ORF">D5F11_020165</name>
    <name evidence="1" type="ORF">J6TS1_08740</name>
</gene>
<dbReference type="AlphaFoldDB" id="A0A429X3I8"/>
<reference evidence="1 4" key="2">
    <citation type="submission" date="2021-03" db="EMBL/GenBank/DDBJ databases">
        <title>Antimicrobial resistance genes in bacteria isolated from Japanese honey, and their potential for conferring macrolide and lincosamide resistance in the American foulbrood pathogen Paenibacillus larvae.</title>
        <authorList>
            <person name="Okamoto M."/>
            <person name="Kumagai M."/>
            <person name="Kanamori H."/>
            <person name="Takamatsu D."/>
        </authorList>
    </citation>
    <scope>NUCLEOTIDE SEQUENCE [LARGE SCALE GENOMIC DNA]</scope>
    <source>
        <strain evidence="1 4">J6TS1</strain>
    </source>
</reference>
<organism evidence="2 3">
    <name type="scientific">Siminovitchia terrae</name>
    <name type="common">Bacillus terrae</name>
    <dbReference type="NCBI Taxonomy" id="1914933"/>
    <lineage>
        <taxon>Bacteria</taxon>
        <taxon>Bacillati</taxon>
        <taxon>Bacillota</taxon>
        <taxon>Bacilli</taxon>
        <taxon>Bacillales</taxon>
        <taxon>Bacillaceae</taxon>
        <taxon>Siminovitchia</taxon>
    </lineage>
</organism>
<evidence type="ECO:0000313" key="1">
    <source>
        <dbReference type="EMBL" id="GIN95004.1"/>
    </source>
</evidence>
<keyword evidence="4" id="KW-1185">Reference proteome</keyword>
<dbReference type="OrthoDB" id="2905737at2"/>
<dbReference type="EMBL" id="BORJ01000001">
    <property type="protein sequence ID" value="GIN95004.1"/>
    <property type="molecule type" value="Genomic_DNA"/>
</dbReference>
<evidence type="ECO:0000313" key="3">
    <source>
        <dbReference type="Proteomes" id="UP000287296"/>
    </source>
</evidence>
<dbReference type="Proteomes" id="UP000680670">
    <property type="component" value="Unassembled WGS sequence"/>
</dbReference>
<evidence type="ECO:0000313" key="2">
    <source>
        <dbReference type="EMBL" id="RST57942.1"/>
    </source>
</evidence>
<evidence type="ECO:0000313" key="4">
    <source>
        <dbReference type="Proteomes" id="UP000680670"/>
    </source>
</evidence>
<dbReference type="EMBL" id="QYTW02000026">
    <property type="protein sequence ID" value="RST57942.1"/>
    <property type="molecule type" value="Genomic_DNA"/>
</dbReference>
<comment type="caution">
    <text evidence="2">The sequence shown here is derived from an EMBL/GenBank/DDBJ whole genome shotgun (WGS) entry which is preliminary data.</text>
</comment>
<name>A0A429X3I8_SIMTE</name>
<proteinExistence type="predicted"/>
<dbReference type="RefSeq" id="WP_120119250.1">
    <property type="nucleotide sequence ID" value="NZ_QYTW02000026.1"/>
</dbReference>
<protein>
    <submittedName>
        <fullName evidence="2">Uncharacterized protein</fullName>
    </submittedName>
</protein>
<reference evidence="2 3" key="1">
    <citation type="submission" date="2018-12" db="EMBL/GenBank/DDBJ databases">
        <authorList>
            <person name="Sun L."/>
            <person name="Chen Z."/>
        </authorList>
    </citation>
    <scope>NUCLEOTIDE SEQUENCE [LARGE SCALE GENOMIC DNA]</scope>
    <source>
        <strain evidence="2 3">LMG 29736</strain>
    </source>
</reference>
<dbReference type="Proteomes" id="UP000287296">
    <property type="component" value="Unassembled WGS sequence"/>
</dbReference>
<accession>A0A429X3I8</accession>